<evidence type="ECO:0000259" key="8">
    <source>
        <dbReference type="Pfam" id="PF05193"/>
    </source>
</evidence>
<keyword evidence="3" id="KW-0645">Protease</keyword>
<dbReference type="Proteomes" id="UP000196655">
    <property type="component" value="Unassembled WGS sequence"/>
</dbReference>
<protein>
    <recommendedName>
        <fullName evidence="11">Peptidase M16</fullName>
    </recommendedName>
</protein>
<feature type="chain" id="PRO_5013301539" description="Peptidase M16" evidence="6">
    <location>
        <begin position="28"/>
        <end position="480"/>
    </location>
</feature>
<evidence type="ECO:0000313" key="9">
    <source>
        <dbReference type="EMBL" id="OWJ67468.1"/>
    </source>
</evidence>
<comment type="similarity">
    <text evidence="2 4">Belongs to the peptidase M16 family.</text>
</comment>
<evidence type="ECO:0000259" key="7">
    <source>
        <dbReference type="Pfam" id="PF00675"/>
    </source>
</evidence>
<dbReference type="Pfam" id="PF00675">
    <property type="entry name" value="Peptidase_M16"/>
    <property type="match status" value="1"/>
</dbReference>
<feature type="region of interest" description="Disordered" evidence="5">
    <location>
        <begin position="28"/>
        <end position="49"/>
    </location>
</feature>
<reference evidence="10" key="1">
    <citation type="submission" date="2017-05" db="EMBL/GenBank/DDBJ databases">
        <authorList>
            <person name="Macchi M."/>
            <person name="Festa S."/>
            <person name="Coppotelli B.M."/>
            <person name="Morelli I.S."/>
        </authorList>
    </citation>
    <scope>NUCLEOTIDE SEQUENCE [LARGE SCALE GENOMIC DNA]</scope>
    <source>
        <strain evidence="10">I</strain>
    </source>
</reference>
<name>A0A211ZQB1_9PROT</name>
<feature type="domain" description="Peptidase M16 N-terminal" evidence="7">
    <location>
        <begin position="76"/>
        <end position="212"/>
    </location>
</feature>
<dbReference type="EMBL" id="NHON01000013">
    <property type="protein sequence ID" value="OWJ67468.1"/>
    <property type="molecule type" value="Genomic_DNA"/>
</dbReference>
<dbReference type="InterPro" id="IPR011765">
    <property type="entry name" value="Pept_M16_N"/>
</dbReference>
<proteinExistence type="inferred from homology"/>
<evidence type="ECO:0000256" key="5">
    <source>
        <dbReference type="SAM" id="MobiDB-lite"/>
    </source>
</evidence>
<dbReference type="GO" id="GO:0046872">
    <property type="term" value="F:metal ion binding"/>
    <property type="evidence" value="ECO:0007669"/>
    <property type="project" value="InterPro"/>
</dbReference>
<gene>
    <name evidence="9" type="ORF">BWR60_09695</name>
</gene>
<dbReference type="GO" id="GO:0006508">
    <property type="term" value="P:proteolysis"/>
    <property type="evidence" value="ECO:0007669"/>
    <property type="project" value="InterPro"/>
</dbReference>
<keyword evidence="10" id="KW-1185">Reference proteome</keyword>
<dbReference type="InterPro" id="IPR001431">
    <property type="entry name" value="Pept_M16_Zn_BS"/>
</dbReference>
<dbReference type="OrthoDB" id="9811314at2"/>
<dbReference type="RefSeq" id="WP_088150809.1">
    <property type="nucleotide sequence ID" value="NZ_NHON01000013.1"/>
</dbReference>
<feature type="signal peptide" evidence="6">
    <location>
        <begin position="1"/>
        <end position="27"/>
    </location>
</feature>
<sequence length="480" mass="51520">MTAMPLSVRRLAAAFVLSAAVAAPSFAQDAAPPVSPTGGPPLAAPAPLPDNLRIAPQAQSFTLENGLQFIVIPAGTAPVVTQMVWYRVGAADEAPGQSGIAHFLEHLMFHGTTSHPQGYSQELAAIGGVENAFTTADYTAYYQSVAKQNLPLVMRYEADRMQNLVLEEKRVNAERDVVLEERRMRIENEPSSRLGEVMNAVLYLNHPYRAPVIGWPSEIEALRRETALAFYDRFYTPNNATVIIAGDVDPAAVKAQAEEIYGPVKRRAEPPPRVRPKEPEPIAPRRLELTDARAGQPYLRRNYLAPSVVTAAPGEAAALQVLSAVLTGETGRLYRALVTGQGKAAMAGAGYDADALDYSPFAVYAVPRGDVALPDLEAAMDAVLAEVRDRPVPEEELARAKRRLLAGAIYGQDDPGALARAFGEAAALGRSVADVQDWPGTIAAVKAADVQKAAQTYLQPQRSVTGFLTRPADATQAKQP</sequence>
<evidence type="ECO:0000313" key="10">
    <source>
        <dbReference type="Proteomes" id="UP000196655"/>
    </source>
</evidence>
<evidence type="ECO:0000256" key="4">
    <source>
        <dbReference type="RuleBase" id="RU004447"/>
    </source>
</evidence>
<dbReference type="Pfam" id="PF05193">
    <property type="entry name" value="Peptidase_M16_C"/>
    <property type="match status" value="1"/>
</dbReference>
<dbReference type="PANTHER" id="PTHR11851">
    <property type="entry name" value="METALLOPROTEASE"/>
    <property type="match status" value="1"/>
</dbReference>
<comment type="cofactor">
    <cofactor evidence="1">
        <name>Zn(2+)</name>
        <dbReference type="ChEBI" id="CHEBI:29105"/>
    </cofactor>
</comment>
<dbReference type="InterPro" id="IPR011249">
    <property type="entry name" value="Metalloenz_LuxS/M16"/>
</dbReference>
<feature type="compositionally biased region" description="Pro residues" evidence="5">
    <location>
        <begin position="33"/>
        <end position="48"/>
    </location>
</feature>
<comment type="caution">
    <text evidence="9">The sequence shown here is derived from an EMBL/GenBank/DDBJ whole genome shotgun (WGS) entry which is preliminary data.</text>
</comment>
<dbReference type="AlphaFoldDB" id="A0A211ZQB1"/>
<feature type="domain" description="Peptidase M16 C-terminal" evidence="8">
    <location>
        <begin position="223"/>
        <end position="404"/>
    </location>
</feature>
<keyword evidence="6" id="KW-0732">Signal</keyword>
<dbReference type="STRING" id="1122125.GCA_000423185_06120"/>
<dbReference type="GO" id="GO:0004222">
    <property type="term" value="F:metalloendopeptidase activity"/>
    <property type="evidence" value="ECO:0007669"/>
    <property type="project" value="InterPro"/>
</dbReference>
<dbReference type="InterPro" id="IPR007863">
    <property type="entry name" value="Peptidase_M16_C"/>
</dbReference>
<dbReference type="SUPFAM" id="SSF63411">
    <property type="entry name" value="LuxS/MPP-like metallohydrolase"/>
    <property type="match status" value="2"/>
</dbReference>
<evidence type="ECO:0000256" key="1">
    <source>
        <dbReference type="ARBA" id="ARBA00001947"/>
    </source>
</evidence>
<dbReference type="InterPro" id="IPR050361">
    <property type="entry name" value="MPP/UQCRC_Complex"/>
</dbReference>
<dbReference type="Gene3D" id="3.30.830.10">
    <property type="entry name" value="Metalloenzyme, LuxS/M16 peptidase-like"/>
    <property type="match status" value="2"/>
</dbReference>
<keyword evidence="3" id="KW-0378">Hydrolase</keyword>
<evidence type="ECO:0000256" key="3">
    <source>
        <dbReference type="ARBA" id="ARBA00023049"/>
    </source>
</evidence>
<dbReference type="PROSITE" id="PS00143">
    <property type="entry name" value="INSULINASE"/>
    <property type="match status" value="1"/>
</dbReference>
<keyword evidence="3" id="KW-0482">Metalloprotease</keyword>
<organism evidence="9 10">
    <name type="scientific">Inquilinus limosus</name>
    <dbReference type="NCBI Taxonomy" id="171674"/>
    <lineage>
        <taxon>Bacteria</taxon>
        <taxon>Pseudomonadati</taxon>
        <taxon>Pseudomonadota</taxon>
        <taxon>Alphaproteobacteria</taxon>
        <taxon>Rhodospirillales</taxon>
        <taxon>Rhodospirillaceae</taxon>
        <taxon>Inquilinus</taxon>
    </lineage>
</organism>
<accession>A0A211ZQB1</accession>
<evidence type="ECO:0000256" key="6">
    <source>
        <dbReference type="SAM" id="SignalP"/>
    </source>
</evidence>
<evidence type="ECO:0000256" key="2">
    <source>
        <dbReference type="ARBA" id="ARBA00007261"/>
    </source>
</evidence>
<dbReference type="PANTHER" id="PTHR11851:SF49">
    <property type="entry name" value="MITOCHONDRIAL-PROCESSING PEPTIDASE SUBUNIT ALPHA"/>
    <property type="match status" value="1"/>
</dbReference>
<evidence type="ECO:0008006" key="11">
    <source>
        <dbReference type="Google" id="ProtNLM"/>
    </source>
</evidence>